<dbReference type="InterPro" id="IPR036188">
    <property type="entry name" value="FAD/NAD-bd_sf"/>
</dbReference>
<protein>
    <submittedName>
        <fullName evidence="3">FAD-binding oxidoreductase</fullName>
    </submittedName>
</protein>
<dbReference type="PANTHER" id="PTHR13847">
    <property type="entry name" value="SARCOSINE DEHYDROGENASE-RELATED"/>
    <property type="match status" value="1"/>
</dbReference>
<evidence type="ECO:0000256" key="1">
    <source>
        <dbReference type="ARBA" id="ARBA00023002"/>
    </source>
</evidence>
<sequence>MSADLWSRSFWWATSAEPAPEGDRPEDADVLVIGGGYSGLSTALHLAEAGRRVTLLEAREIGFGASGRNGGQVIPGLKIDPVAIRARWGAEAGQRLVDFVGTAADRVFDLIDRHGIACDPQRRGWVQAAPSEAAATLLRARARDWQAEGAAVEILDAEQVARATGAACYRGGLRDARAGTVNPLALARGLARAARAQGARIVTGQPVRAIRRTGAGWTADLGNASVSAPTMVLATNAYDAALLPRLARSLLPVQSNIIATAPLDPAVAARILPGGACCSEARHLALYYRVTPDRRLVIGGRGGVGATHSAALQRALESAMRRMFPGIGDVPVAHAWSGHLALTMDGLPHVHAPEPGLWALAGYNGRGIAMATALGAALAARIAEGRPLPLPETPVSPLPWHGLRRPVMNAGVRFYWLKDRLGLAA</sequence>
<name>A0ABQ6LR70_9RHOB</name>
<dbReference type="InterPro" id="IPR006076">
    <property type="entry name" value="FAD-dep_OxRdtase"/>
</dbReference>
<keyword evidence="1" id="KW-0560">Oxidoreductase</keyword>
<organism evidence="3 4">
    <name type="scientific">Paralimibaculum aggregatum</name>
    <dbReference type="NCBI Taxonomy" id="3036245"/>
    <lineage>
        <taxon>Bacteria</taxon>
        <taxon>Pseudomonadati</taxon>
        <taxon>Pseudomonadota</taxon>
        <taxon>Alphaproteobacteria</taxon>
        <taxon>Rhodobacterales</taxon>
        <taxon>Paracoccaceae</taxon>
        <taxon>Paralimibaculum</taxon>
    </lineage>
</organism>
<dbReference type="EMBL" id="BSYI01000026">
    <property type="protein sequence ID" value="GMG83918.1"/>
    <property type="molecule type" value="Genomic_DNA"/>
</dbReference>
<dbReference type="SUPFAM" id="SSF51905">
    <property type="entry name" value="FAD/NAD(P)-binding domain"/>
    <property type="match status" value="1"/>
</dbReference>
<dbReference type="Gene3D" id="3.50.50.60">
    <property type="entry name" value="FAD/NAD(P)-binding domain"/>
    <property type="match status" value="1"/>
</dbReference>
<evidence type="ECO:0000313" key="3">
    <source>
        <dbReference type="EMBL" id="GMG83918.1"/>
    </source>
</evidence>
<feature type="domain" description="FAD dependent oxidoreductase" evidence="2">
    <location>
        <begin position="29"/>
        <end position="381"/>
    </location>
</feature>
<accession>A0ABQ6LR70</accession>
<dbReference type="PANTHER" id="PTHR13847:SF281">
    <property type="entry name" value="FAD DEPENDENT OXIDOREDUCTASE DOMAIN-CONTAINING PROTEIN"/>
    <property type="match status" value="1"/>
</dbReference>
<dbReference type="Gene3D" id="3.30.9.10">
    <property type="entry name" value="D-Amino Acid Oxidase, subunit A, domain 2"/>
    <property type="match status" value="1"/>
</dbReference>
<evidence type="ECO:0000313" key="4">
    <source>
        <dbReference type="Proteomes" id="UP001239909"/>
    </source>
</evidence>
<keyword evidence="4" id="KW-1185">Reference proteome</keyword>
<proteinExistence type="predicted"/>
<dbReference type="Proteomes" id="UP001239909">
    <property type="component" value="Unassembled WGS sequence"/>
</dbReference>
<reference evidence="3 4" key="1">
    <citation type="submission" date="2023-04" db="EMBL/GenBank/DDBJ databases">
        <title>Marinoamorphus aggregata gen. nov., sp. Nov., isolate from tissue of brittle star Ophioplocus japonicus.</title>
        <authorList>
            <person name="Kawano K."/>
            <person name="Sawayama S."/>
            <person name="Nakagawa S."/>
        </authorList>
    </citation>
    <scope>NUCLEOTIDE SEQUENCE [LARGE SCALE GENOMIC DNA]</scope>
    <source>
        <strain evidence="3 4">NKW23</strain>
    </source>
</reference>
<comment type="caution">
    <text evidence="3">The sequence shown here is derived from an EMBL/GenBank/DDBJ whole genome shotgun (WGS) entry which is preliminary data.</text>
</comment>
<gene>
    <name evidence="3" type="ORF">LNKW23_31320</name>
</gene>
<dbReference type="Pfam" id="PF01266">
    <property type="entry name" value="DAO"/>
    <property type="match status" value="1"/>
</dbReference>
<evidence type="ECO:0000259" key="2">
    <source>
        <dbReference type="Pfam" id="PF01266"/>
    </source>
</evidence>